<dbReference type="AlphaFoldDB" id="A0AA38SMD6"/>
<name>A0AA38SMD6_9ASTR</name>
<accession>A0AA38SMD6</accession>
<protein>
    <submittedName>
        <fullName evidence="1">Uncharacterized protein</fullName>
    </submittedName>
</protein>
<organism evidence="1 2">
    <name type="scientific">Centaurea solstitialis</name>
    <name type="common">yellow star-thistle</name>
    <dbReference type="NCBI Taxonomy" id="347529"/>
    <lineage>
        <taxon>Eukaryota</taxon>
        <taxon>Viridiplantae</taxon>
        <taxon>Streptophyta</taxon>
        <taxon>Embryophyta</taxon>
        <taxon>Tracheophyta</taxon>
        <taxon>Spermatophyta</taxon>
        <taxon>Magnoliopsida</taxon>
        <taxon>eudicotyledons</taxon>
        <taxon>Gunneridae</taxon>
        <taxon>Pentapetalae</taxon>
        <taxon>asterids</taxon>
        <taxon>campanulids</taxon>
        <taxon>Asterales</taxon>
        <taxon>Asteraceae</taxon>
        <taxon>Carduoideae</taxon>
        <taxon>Cardueae</taxon>
        <taxon>Centaureinae</taxon>
        <taxon>Centaurea</taxon>
    </lineage>
</organism>
<keyword evidence="2" id="KW-1185">Reference proteome</keyword>
<comment type="caution">
    <text evidence="1">The sequence shown here is derived from an EMBL/GenBank/DDBJ whole genome shotgun (WGS) entry which is preliminary data.</text>
</comment>
<proteinExistence type="predicted"/>
<dbReference type="EMBL" id="JARYMX010000008">
    <property type="protein sequence ID" value="KAJ9538825.1"/>
    <property type="molecule type" value="Genomic_DNA"/>
</dbReference>
<evidence type="ECO:0000313" key="2">
    <source>
        <dbReference type="Proteomes" id="UP001172457"/>
    </source>
</evidence>
<reference evidence="1" key="1">
    <citation type="submission" date="2023-03" db="EMBL/GenBank/DDBJ databases">
        <title>Chromosome-scale reference genome and RAD-based genetic map of yellow starthistle (Centaurea solstitialis) reveal putative structural variation and QTLs associated with invader traits.</title>
        <authorList>
            <person name="Reatini B."/>
            <person name="Cang F.A."/>
            <person name="Jiang Q."/>
            <person name="Mckibben M.T.W."/>
            <person name="Barker M.S."/>
            <person name="Rieseberg L.H."/>
            <person name="Dlugosch K.M."/>
        </authorList>
    </citation>
    <scope>NUCLEOTIDE SEQUENCE</scope>
    <source>
        <strain evidence="1">CAN-66</strain>
        <tissue evidence="1">Leaf</tissue>
    </source>
</reference>
<gene>
    <name evidence="1" type="ORF">OSB04_031558</name>
</gene>
<evidence type="ECO:0000313" key="1">
    <source>
        <dbReference type="EMBL" id="KAJ9538825.1"/>
    </source>
</evidence>
<sequence length="98" mass="11580">MIKLQMCLPSPYRYNGFSYYAPSYRSLPSLSLRGNIRHKFDTKKLKDDDFEKKEERKKEEVDLIVTFSKPPPMPRFLGRSFFFRSGKHGPMITENLSI</sequence>
<dbReference type="Proteomes" id="UP001172457">
    <property type="component" value="Chromosome 8"/>
</dbReference>